<dbReference type="AlphaFoldDB" id="A0A411YE05"/>
<dbReference type="PANTHER" id="PTHR43649:SF12">
    <property type="entry name" value="DIACETYLCHITOBIOSE BINDING PROTEIN DASA"/>
    <property type="match status" value="1"/>
</dbReference>
<evidence type="ECO:0000256" key="2">
    <source>
        <dbReference type="SAM" id="SignalP"/>
    </source>
</evidence>
<dbReference type="RefSeq" id="WP_131154466.1">
    <property type="nucleotide sequence ID" value="NZ_CP036402.1"/>
</dbReference>
<dbReference type="KEGG" id="erz:ER308_07830"/>
<feature type="region of interest" description="Disordered" evidence="1">
    <location>
        <begin position="31"/>
        <end position="81"/>
    </location>
</feature>
<dbReference type="Proteomes" id="UP000291469">
    <property type="component" value="Chromosome"/>
</dbReference>
<organism evidence="3 4">
    <name type="scientific">Egibacter rhizosphaerae</name>
    <dbReference type="NCBI Taxonomy" id="1670831"/>
    <lineage>
        <taxon>Bacteria</taxon>
        <taxon>Bacillati</taxon>
        <taxon>Actinomycetota</taxon>
        <taxon>Nitriliruptoria</taxon>
        <taxon>Egibacterales</taxon>
        <taxon>Egibacteraceae</taxon>
        <taxon>Egibacter</taxon>
    </lineage>
</organism>
<accession>A0A411YE05</accession>
<keyword evidence="4" id="KW-1185">Reference proteome</keyword>
<feature type="signal peptide" evidence="2">
    <location>
        <begin position="1"/>
        <end position="30"/>
    </location>
</feature>
<evidence type="ECO:0000256" key="1">
    <source>
        <dbReference type="SAM" id="MobiDB-lite"/>
    </source>
</evidence>
<name>A0A411YE05_9ACTN</name>
<feature type="compositionally biased region" description="Acidic residues" evidence="1">
    <location>
        <begin position="31"/>
        <end position="78"/>
    </location>
</feature>
<dbReference type="PROSITE" id="PS51257">
    <property type="entry name" value="PROKAR_LIPOPROTEIN"/>
    <property type="match status" value="1"/>
</dbReference>
<evidence type="ECO:0000313" key="4">
    <source>
        <dbReference type="Proteomes" id="UP000291469"/>
    </source>
</evidence>
<keyword evidence="2" id="KW-0732">Signal</keyword>
<reference evidence="3 4" key="1">
    <citation type="submission" date="2019-01" db="EMBL/GenBank/DDBJ databases">
        <title>Egibacter rhizosphaerae EGI 80759T.</title>
        <authorList>
            <person name="Chen D.-D."/>
            <person name="Tian Y."/>
            <person name="Jiao J.-Y."/>
            <person name="Zhang X.-T."/>
            <person name="Zhang Y.-G."/>
            <person name="Zhang Y."/>
            <person name="Xiao M."/>
            <person name="Shu W.-S."/>
            <person name="Li W.-J."/>
        </authorList>
    </citation>
    <scope>NUCLEOTIDE SEQUENCE [LARGE SCALE GENOMIC DNA]</scope>
    <source>
        <strain evidence="3 4">EGI 80759</strain>
    </source>
</reference>
<dbReference type="CDD" id="cd13585">
    <property type="entry name" value="PBP2_TMBP_like"/>
    <property type="match status" value="1"/>
</dbReference>
<proteinExistence type="predicted"/>
<dbReference type="EMBL" id="CP036402">
    <property type="protein sequence ID" value="QBI19469.1"/>
    <property type="molecule type" value="Genomic_DNA"/>
</dbReference>
<dbReference type="Gene3D" id="3.40.190.10">
    <property type="entry name" value="Periplasmic binding protein-like II"/>
    <property type="match status" value="2"/>
</dbReference>
<dbReference type="InterPro" id="IPR006059">
    <property type="entry name" value="SBP"/>
</dbReference>
<protein>
    <submittedName>
        <fullName evidence="3">Sugar ABC transporter substrate-binding protein</fullName>
    </submittedName>
</protein>
<dbReference type="InterPro" id="IPR050490">
    <property type="entry name" value="Bact_solute-bd_prot1"/>
</dbReference>
<dbReference type="OrthoDB" id="9770625at2"/>
<dbReference type="SUPFAM" id="SSF53850">
    <property type="entry name" value="Periplasmic binding protein-like II"/>
    <property type="match status" value="1"/>
</dbReference>
<sequence>MHTDTRRAVPRWMLTLVAVLVLGLLAAACAEDEEAVDDEEDEPGEEEPADEEDEADADPADEEDDGEDVAEDAEDGDFDWDRHEGETIRVALNQHPWQEEIEPLIPEFEELTGITVEADAQPEEQFRQRVTTELTARSDDIDVFMTSALQEGGRYHDSGWYEDLYPYLEDDSLTADDYDFDDMADRPVADHEQDGELIGMPIQIETDMLFYREDVLDEHGLEPPETLEELEEVAAEIDDPDGMRAFATRGRTAAAVTKIAAFLYAHGADWSDDEGMADFDSPEGVEAFEYYGRLLGEYGPSGVINNSWEENIPLFQQGEVAMLTDASVFSADLIDPDESAVADDVGFAPVPEGPGGHAHTFWAWAIAISSASENKEPAWYFVQWATSPEVVQQVQDAGVTGARESTEYGDFYPDEWVEVFEEQLPEARRTTPDVVPVPEVRDAIGEGIVRSIETSGEEAEAAAEAAAEDFNRIVEQE</sequence>
<dbReference type="PANTHER" id="PTHR43649">
    <property type="entry name" value="ARABINOSE-BINDING PROTEIN-RELATED"/>
    <property type="match status" value="1"/>
</dbReference>
<dbReference type="Pfam" id="PF01547">
    <property type="entry name" value="SBP_bac_1"/>
    <property type="match status" value="1"/>
</dbReference>
<gene>
    <name evidence="3" type="ORF">ER308_07830</name>
</gene>
<evidence type="ECO:0000313" key="3">
    <source>
        <dbReference type="EMBL" id="QBI19469.1"/>
    </source>
</evidence>
<feature type="chain" id="PRO_5038603130" evidence="2">
    <location>
        <begin position="31"/>
        <end position="477"/>
    </location>
</feature>